<dbReference type="RefSeq" id="WP_145288405.1">
    <property type="nucleotide sequence ID" value="NZ_CP036291.1"/>
</dbReference>
<dbReference type="KEGG" id="pnd:Pla175_36670"/>
<keyword evidence="1" id="KW-0813">Transport</keyword>
<evidence type="ECO:0000259" key="4">
    <source>
        <dbReference type="PROSITE" id="PS50893"/>
    </source>
</evidence>
<organism evidence="5 6">
    <name type="scientific">Pirellulimonas nuda</name>
    <dbReference type="NCBI Taxonomy" id="2528009"/>
    <lineage>
        <taxon>Bacteria</taxon>
        <taxon>Pseudomonadati</taxon>
        <taxon>Planctomycetota</taxon>
        <taxon>Planctomycetia</taxon>
        <taxon>Pirellulales</taxon>
        <taxon>Lacipirellulaceae</taxon>
        <taxon>Pirellulimonas</taxon>
    </lineage>
</organism>
<sequence>MALLETRGLVKSYGRRRVVDGVEFEVEQGEIVGLLGPNGAGKTTSFRMTCGMVAPDAGSVRLNGKDVTRWPMYLRAKEGGMGYLAQESSVFRKLSVQNNLLGVMELLGMDRRTRRLRCDELLEQFGIDKLRHSKAMSLSGGERRRLEIARCLVSEPKIILLDEPFTGIDPVTIDNIQGIVRDLRDRGISILITDHQVRETLEITDRSYVVRAGQVLCHGTPRQVLSDPDARRYYFGEGIEMNLGAA</sequence>
<keyword evidence="6" id="KW-1185">Reference proteome</keyword>
<dbReference type="InterPro" id="IPR027417">
    <property type="entry name" value="P-loop_NTPase"/>
</dbReference>
<gene>
    <name evidence="5" type="primary">lptB</name>
    <name evidence="5" type="ORF">Pla175_36670</name>
</gene>
<dbReference type="InterPro" id="IPR030921">
    <property type="entry name" value="LPS_export_LptB"/>
</dbReference>
<dbReference type="GO" id="GO:0055085">
    <property type="term" value="P:transmembrane transport"/>
    <property type="evidence" value="ECO:0007669"/>
    <property type="project" value="InterPro"/>
</dbReference>
<dbReference type="NCBIfam" id="TIGR04406">
    <property type="entry name" value="LPS_export_lptB"/>
    <property type="match status" value="1"/>
</dbReference>
<dbReference type="OrthoDB" id="9805514at2"/>
<name>A0A518DFL1_9BACT</name>
<evidence type="ECO:0000313" key="6">
    <source>
        <dbReference type="Proteomes" id="UP000317429"/>
    </source>
</evidence>
<dbReference type="Gene3D" id="3.40.50.300">
    <property type="entry name" value="P-loop containing nucleotide triphosphate hydrolases"/>
    <property type="match status" value="1"/>
</dbReference>
<protein>
    <submittedName>
        <fullName evidence="5">Lipopolysaccharide export system ATP-binding protein LptB</fullName>
        <ecNumber evidence="5">3.6.3.-</ecNumber>
    </submittedName>
</protein>
<dbReference type="AlphaFoldDB" id="A0A518DFL1"/>
<dbReference type="Pfam" id="PF00005">
    <property type="entry name" value="ABC_tran"/>
    <property type="match status" value="1"/>
</dbReference>
<dbReference type="InterPro" id="IPR017871">
    <property type="entry name" value="ABC_transporter-like_CS"/>
</dbReference>
<proteinExistence type="predicted"/>
<dbReference type="GO" id="GO:0016887">
    <property type="term" value="F:ATP hydrolysis activity"/>
    <property type="evidence" value="ECO:0007669"/>
    <property type="project" value="InterPro"/>
</dbReference>
<dbReference type="EMBL" id="CP036291">
    <property type="protein sequence ID" value="QDU90265.1"/>
    <property type="molecule type" value="Genomic_DNA"/>
</dbReference>
<dbReference type="InterPro" id="IPR051120">
    <property type="entry name" value="ABC_AA/LPS_Transport"/>
</dbReference>
<dbReference type="PANTHER" id="PTHR45772">
    <property type="entry name" value="CONSERVED COMPONENT OF ABC TRANSPORTER FOR NATURAL AMINO ACIDS-RELATED"/>
    <property type="match status" value="1"/>
</dbReference>
<evidence type="ECO:0000256" key="2">
    <source>
        <dbReference type="ARBA" id="ARBA00022741"/>
    </source>
</evidence>
<keyword evidence="5" id="KW-0378">Hydrolase</keyword>
<evidence type="ECO:0000313" key="5">
    <source>
        <dbReference type="EMBL" id="QDU90265.1"/>
    </source>
</evidence>
<reference evidence="5 6" key="1">
    <citation type="submission" date="2019-02" db="EMBL/GenBank/DDBJ databases">
        <title>Deep-cultivation of Planctomycetes and their phenomic and genomic characterization uncovers novel biology.</title>
        <authorList>
            <person name="Wiegand S."/>
            <person name="Jogler M."/>
            <person name="Boedeker C."/>
            <person name="Pinto D."/>
            <person name="Vollmers J."/>
            <person name="Rivas-Marin E."/>
            <person name="Kohn T."/>
            <person name="Peeters S.H."/>
            <person name="Heuer A."/>
            <person name="Rast P."/>
            <person name="Oberbeckmann S."/>
            <person name="Bunk B."/>
            <person name="Jeske O."/>
            <person name="Meyerdierks A."/>
            <person name="Storesund J.E."/>
            <person name="Kallscheuer N."/>
            <person name="Luecker S."/>
            <person name="Lage O.M."/>
            <person name="Pohl T."/>
            <person name="Merkel B.J."/>
            <person name="Hornburger P."/>
            <person name="Mueller R.-W."/>
            <person name="Bruemmer F."/>
            <person name="Labrenz M."/>
            <person name="Spormann A.M."/>
            <person name="Op den Camp H."/>
            <person name="Overmann J."/>
            <person name="Amann R."/>
            <person name="Jetten M.S.M."/>
            <person name="Mascher T."/>
            <person name="Medema M.H."/>
            <person name="Devos D.P."/>
            <person name="Kaster A.-K."/>
            <person name="Ovreas L."/>
            <person name="Rohde M."/>
            <person name="Galperin M.Y."/>
            <person name="Jogler C."/>
        </authorList>
    </citation>
    <scope>NUCLEOTIDE SEQUENCE [LARGE SCALE GENOMIC DNA]</scope>
    <source>
        <strain evidence="5 6">Pla175</strain>
    </source>
</reference>
<dbReference type="Proteomes" id="UP000317429">
    <property type="component" value="Chromosome"/>
</dbReference>
<keyword evidence="2" id="KW-0547">Nucleotide-binding</keyword>
<dbReference type="CDD" id="cd03218">
    <property type="entry name" value="ABC_YhbG"/>
    <property type="match status" value="1"/>
</dbReference>
<dbReference type="GO" id="GO:0043190">
    <property type="term" value="C:ATP-binding cassette (ABC) transporter complex"/>
    <property type="evidence" value="ECO:0007669"/>
    <property type="project" value="InterPro"/>
</dbReference>
<dbReference type="InterPro" id="IPR003439">
    <property type="entry name" value="ABC_transporter-like_ATP-bd"/>
</dbReference>
<dbReference type="SUPFAM" id="SSF52540">
    <property type="entry name" value="P-loop containing nucleoside triphosphate hydrolases"/>
    <property type="match status" value="1"/>
</dbReference>
<evidence type="ECO:0000256" key="1">
    <source>
        <dbReference type="ARBA" id="ARBA00022448"/>
    </source>
</evidence>
<accession>A0A518DFL1</accession>
<dbReference type="GO" id="GO:0005524">
    <property type="term" value="F:ATP binding"/>
    <property type="evidence" value="ECO:0007669"/>
    <property type="project" value="UniProtKB-KW"/>
</dbReference>
<dbReference type="PANTHER" id="PTHR45772:SF10">
    <property type="entry name" value="LIPOPOLYSACCHARIDE EXPORT SYSTEM ATP-BINDING PROTEIN LPTB"/>
    <property type="match status" value="1"/>
</dbReference>
<evidence type="ECO:0000256" key="3">
    <source>
        <dbReference type="ARBA" id="ARBA00022840"/>
    </source>
</evidence>
<dbReference type="EC" id="3.6.3.-" evidence="5"/>
<feature type="domain" description="ABC transporter" evidence="4">
    <location>
        <begin position="4"/>
        <end position="237"/>
    </location>
</feature>
<dbReference type="PROSITE" id="PS50893">
    <property type="entry name" value="ABC_TRANSPORTER_2"/>
    <property type="match status" value="1"/>
</dbReference>
<dbReference type="PROSITE" id="PS00211">
    <property type="entry name" value="ABC_TRANSPORTER_1"/>
    <property type="match status" value="1"/>
</dbReference>
<dbReference type="InterPro" id="IPR003593">
    <property type="entry name" value="AAA+_ATPase"/>
</dbReference>
<dbReference type="SMART" id="SM00382">
    <property type="entry name" value="AAA"/>
    <property type="match status" value="1"/>
</dbReference>
<keyword evidence="3 5" id="KW-0067">ATP-binding</keyword>